<comment type="similarity">
    <text evidence="2">Belongs to the CDC50/LEM3 family.</text>
</comment>
<feature type="transmembrane region" description="Helical" evidence="6">
    <location>
        <begin position="48"/>
        <end position="69"/>
    </location>
</feature>
<sequence length="387" mass="44094">ENTANILTMENDQTDYSRSSPKKKSGFFNDLKQQRITAWKLRYTESSVSPVFIGYGAFLVALGIAVLLVSSNNSSDIKEFKIDYTFCANVANVSVTCAEYIQNPQIWSMENFQICQCKVQFELTKPMKGDKIYIYYALENFHQNLRKYVKSKDDDQLLGLIGSSEQPAEPVKDCQPFDRDDNGTIIFPCGAVANSMFNDSIQLYYEHDLQGDVPIVQRRRGIAWSTDVGYKFKNPPEFYNKSHPIWGRFTKPKDWNRTIWDLDDSDPENNGMENEDFMVWMRTAAFSKFRKMYRIIDTASQDILETGLPAGTYHLKINYTYEVTSFQGTKGIVLTAPTIFGQQNMFQGIFSISLGGISLVLGLLFLLCGYTCRHGKGSFTKSNVVMD</sequence>
<dbReference type="OrthoDB" id="340608at2759"/>
<accession>A0A1D2MYP3</accession>
<evidence type="ECO:0000256" key="2">
    <source>
        <dbReference type="ARBA" id="ARBA00009457"/>
    </source>
</evidence>
<protein>
    <submittedName>
        <fullName evidence="7">Cell cycle control protein 50A</fullName>
    </submittedName>
</protein>
<evidence type="ECO:0000256" key="5">
    <source>
        <dbReference type="ARBA" id="ARBA00023136"/>
    </source>
</evidence>
<evidence type="ECO:0000256" key="6">
    <source>
        <dbReference type="SAM" id="Phobius"/>
    </source>
</evidence>
<keyword evidence="5 6" id="KW-0472">Membrane</keyword>
<evidence type="ECO:0000256" key="4">
    <source>
        <dbReference type="ARBA" id="ARBA00022989"/>
    </source>
</evidence>
<organism evidence="7 8">
    <name type="scientific">Orchesella cincta</name>
    <name type="common">Springtail</name>
    <name type="synonym">Podura cincta</name>
    <dbReference type="NCBI Taxonomy" id="48709"/>
    <lineage>
        <taxon>Eukaryota</taxon>
        <taxon>Metazoa</taxon>
        <taxon>Ecdysozoa</taxon>
        <taxon>Arthropoda</taxon>
        <taxon>Hexapoda</taxon>
        <taxon>Collembola</taxon>
        <taxon>Entomobryomorpha</taxon>
        <taxon>Entomobryoidea</taxon>
        <taxon>Orchesellidae</taxon>
        <taxon>Orchesellinae</taxon>
        <taxon>Orchesella</taxon>
    </lineage>
</organism>
<dbReference type="OMA" id="AHIRECK"/>
<comment type="subcellular location">
    <subcellularLocation>
        <location evidence="1">Membrane</location>
        <topology evidence="1">Multi-pass membrane protein</topology>
    </subcellularLocation>
</comment>
<dbReference type="Proteomes" id="UP000094527">
    <property type="component" value="Unassembled WGS sequence"/>
</dbReference>
<keyword evidence="4 6" id="KW-1133">Transmembrane helix</keyword>
<dbReference type="AlphaFoldDB" id="A0A1D2MYP3"/>
<keyword evidence="3 6" id="KW-0812">Transmembrane</keyword>
<dbReference type="GO" id="GO:0005794">
    <property type="term" value="C:Golgi apparatus"/>
    <property type="evidence" value="ECO:0007669"/>
    <property type="project" value="TreeGrafter"/>
</dbReference>
<comment type="caution">
    <text evidence="7">The sequence shown here is derived from an EMBL/GenBank/DDBJ whole genome shotgun (WGS) entry which is preliminary data.</text>
</comment>
<dbReference type="GO" id="GO:0005783">
    <property type="term" value="C:endoplasmic reticulum"/>
    <property type="evidence" value="ECO:0007669"/>
    <property type="project" value="TreeGrafter"/>
</dbReference>
<gene>
    <name evidence="7" type="ORF">Ocin01_08506</name>
</gene>
<evidence type="ECO:0000256" key="1">
    <source>
        <dbReference type="ARBA" id="ARBA00004141"/>
    </source>
</evidence>
<dbReference type="PANTHER" id="PTHR10926:SF0">
    <property type="entry name" value="CDC50, ISOFORM A"/>
    <property type="match status" value="1"/>
</dbReference>
<dbReference type="STRING" id="48709.A0A1D2MYP3"/>
<evidence type="ECO:0000313" key="8">
    <source>
        <dbReference type="Proteomes" id="UP000094527"/>
    </source>
</evidence>
<evidence type="ECO:0000256" key="3">
    <source>
        <dbReference type="ARBA" id="ARBA00022692"/>
    </source>
</evidence>
<dbReference type="Pfam" id="PF03381">
    <property type="entry name" value="CDC50"/>
    <property type="match status" value="1"/>
</dbReference>
<dbReference type="InterPro" id="IPR005045">
    <property type="entry name" value="CDC50/LEM3_fam"/>
</dbReference>
<feature type="non-terminal residue" evidence="7">
    <location>
        <position position="1"/>
    </location>
</feature>
<dbReference type="EMBL" id="LJIJ01000375">
    <property type="protein sequence ID" value="ODM98176.1"/>
    <property type="molecule type" value="Genomic_DNA"/>
</dbReference>
<keyword evidence="8" id="KW-1185">Reference proteome</keyword>
<dbReference type="PIRSF" id="PIRSF015840">
    <property type="entry name" value="DUF284_TM_euk"/>
    <property type="match status" value="1"/>
</dbReference>
<dbReference type="PANTHER" id="PTHR10926">
    <property type="entry name" value="CELL CYCLE CONTROL PROTEIN 50"/>
    <property type="match status" value="1"/>
</dbReference>
<dbReference type="GO" id="GO:0005886">
    <property type="term" value="C:plasma membrane"/>
    <property type="evidence" value="ECO:0007669"/>
    <property type="project" value="TreeGrafter"/>
</dbReference>
<proteinExistence type="inferred from homology"/>
<name>A0A1D2MYP3_ORCCI</name>
<reference evidence="7 8" key="1">
    <citation type="journal article" date="2016" name="Genome Biol. Evol.">
        <title>Gene Family Evolution Reflects Adaptation to Soil Environmental Stressors in the Genome of the Collembolan Orchesella cincta.</title>
        <authorList>
            <person name="Faddeeva-Vakhrusheva A."/>
            <person name="Derks M.F."/>
            <person name="Anvar S.Y."/>
            <person name="Agamennone V."/>
            <person name="Suring W."/>
            <person name="Smit S."/>
            <person name="van Straalen N.M."/>
            <person name="Roelofs D."/>
        </authorList>
    </citation>
    <scope>NUCLEOTIDE SEQUENCE [LARGE SCALE GENOMIC DNA]</scope>
    <source>
        <tissue evidence="7">Mixed pool</tissue>
    </source>
</reference>
<feature type="transmembrane region" description="Helical" evidence="6">
    <location>
        <begin position="349"/>
        <end position="372"/>
    </location>
</feature>
<evidence type="ECO:0000313" key="7">
    <source>
        <dbReference type="EMBL" id="ODM98176.1"/>
    </source>
</evidence>